<dbReference type="GO" id="GO:0015744">
    <property type="term" value="P:succinate transport"/>
    <property type="evidence" value="ECO:0007669"/>
    <property type="project" value="TreeGrafter"/>
</dbReference>
<dbReference type="GO" id="GO:0022857">
    <property type="term" value="F:transmembrane transporter activity"/>
    <property type="evidence" value="ECO:0007669"/>
    <property type="project" value="InterPro"/>
</dbReference>
<dbReference type="EMBL" id="CP025570">
    <property type="protein sequence ID" value="AZZ39847.1"/>
    <property type="molecule type" value="Genomic_DNA"/>
</dbReference>
<organism evidence="7 8">
    <name type="scientific">Acidipropionibacterium jensenii</name>
    <dbReference type="NCBI Taxonomy" id="1749"/>
    <lineage>
        <taxon>Bacteria</taxon>
        <taxon>Bacillati</taxon>
        <taxon>Actinomycetota</taxon>
        <taxon>Actinomycetes</taxon>
        <taxon>Propionibacteriales</taxon>
        <taxon>Propionibacteriaceae</taxon>
        <taxon>Acidipropionibacterium</taxon>
    </lineage>
</organism>
<evidence type="ECO:0000256" key="2">
    <source>
        <dbReference type="ARBA" id="ARBA00022475"/>
    </source>
</evidence>
<evidence type="ECO:0000256" key="5">
    <source>
        <dbReference type="ARBA" id="ARBA00023136"/>
    </source>
</evidence>
<evidence type="ECO:0000256" key="3">
    <source>
        <dbReference type="ARBA" id="ARBA00022692"/>
    </source>
</evidence>
<evidence type="ECO:0000256" key="6">
    <source>
        <dbReference type="ARBA" id="ARBA00034125"/>
    </source>
</evidence>
<dbReference type="PANTHER" id="PTHR34390">
    <property type="entry name" value="UPF0442 PROTEIN YJJB-RELATED"/>
    <property type="match status" value="1"/>
</dbReference>
<dbReference type="InterPro" id="IPR010619">
    <property type="entry name" value="ThrE-like_N"/>
</dbReference>
<protein>
    <submittedName>
        <fullName evidence="7">Uncharacterized protein</fullName>
    </submittedName>
</protein>
<dbReference type="PANTHER" id="PTHR34390:SF2">
    <property type="entry name" value="SUCCINATE TRANSPORTER SUBUNIT YJJP-RELATED"/>
    <property type="match status" value="1"/>
</dbReference>
<dbReference type="KEGG" id="aji:C0Z10_08885"/>
<dbReference type="InterPro" id="IPR050539">
    <property type="entry name" value="ThrE_Dicarb/AminoAcid_Exp"/>
</dbReference>
<keyword evidence="2" id="KW-1003">Cell membrane</keyword>
<dbReference type="Proteomes" id="UP000285875">
    <property type="component" value="Chromosome"/>
</dbReference>
<name>A0A3Q9UL01_9ACTN</name>
<dbReference type="InterPro" id="IPR024528">
    <property type="entry name" value="ThrE_2"/>
</dbReference>
<dbReference type="Pfam" id="PF12821">
    <property type="entry name" value="ThrE_2"/>
    <property type="match status" value="1"/>
</dbReference>
<sequence>MANARNDRQFIDDTEAVVRLGSMLLSAGTGSYRVKRAMERAAATLGMDRHDASVGLTEMSVTAHRGDNFRTVVREVYRVRVDSSRIEALEYLSRHLPNPCNAAALEAELDRISRTVTARWKPWQTMLAAGVACAGFSILNRFPLTDTAVVLVAASCGQMVRMFLARRWLNQFGTTALAAATSSLVYLLVAFLANLTGIPQLGVSDPGYVASLLFLVPGFPMITSILDFARMDLTAGLTRAAYSLGIVVSATMSAWVISFLTGLTPLATVAALPGLWQWAAYAAATFLGVSGFAILFNSTRRMVLIAASLGTIGNLSRLALVSASAPAQLAAGFGGLVVGLVAAPLTRRLPIPRITVTVPACVIMVPGTAMYRMMYWFNGEDTVRAIGFGVDAVLAVVAIGIGLALARMLTDPAWTFARPIPSPHAFRTDHRGIERVQDQKS</sequence>
<dbReference type="GeneID" id="82883592"/>
<keyword evidence="4" id="KW-1133">Transmembrane helix</keyword>
<comment type="subcellular location">
    <subcellularLocation>
        <location evidence="1">Cell membrane</location>
        <topology evidence="1">Multi-pass membrane protein</topology>
    </subcellularLocation>
</comment>
<comment type="similarity">
    <text evidence="6">Belongs to the ThrE exporter (TC 2.A.79) family.</text>
</comment>
<dbReference type="AlphaFoldDB" id="A0A3Q9UL01"/>
<accession>A0A3Q9UL01</accession>
<dbReference type="GO" id="GO:0005886">
    <property type="term" value="C:plasma membrane"/>
    <property type="evidence" value="ECO:0007669"/>
    <property type="project" value="UniProtKB-SubCell"/>
</dbReference>
<keyword evidence="5" id="KW-0472">Membrane</keyword>
<dbReference type="RefSeq" id="WP_097799131.1">
    <property type="nucleotide sequence ID" value="NZ_CP025570.1"/>
</dbReference>
<reference evidence="8" key="1">
    <citation type="submission" date="2017-12" db="EMBL/GenBank/DDBJ databases">
        <title>Whole genome sequencing of Acidipropionibacterium jensenii strains JS279 and JS280.</title>
        <authorList>
            <person name="Deptula P."/>
            <person name="Laine P."/>
            <person name="Smolander O.-P."/>
            <person name="Paulin L."/>
            <person name="Auvinen P."/>
            <person name="Varmanen P."/>
        </authorList>
    </citation>
    <scope>NUCLEOTIDE SEQUENCE [LARGE SCALE GENOMIC DNA]</scope>
    <source>
        <strain evidence="8">JS280</strain>
    </source>
</reference>
<evidence type="ECO:0000256" key="1">
    <source>
        <dbReference type="ARBA" id="ARBA00004651"/>
    </source>
</evidence>
<proteinExistence type="inferred from homology"/>
<gene>
    <name evidence="7" type="ORF">C0Z10_08885</name>
</gene>
<evidence type="ECO:0000313" key="7">
    <source>
        <dbReference type="EMBL" id="AZZ39847.1"/>
    </source>
</evidence>
<keyword evidence="3" id="KW-0812">Transmembrane</keyword>
<dbReference type="Pfam" id="PF06738">
    <property type="entry name" value="ThrE"/>
    <property type="match status" value="1"/>
</dbReference>
<evidence type="ECO:0000256" key="4">
    <source>
        <dbReference type="ARBA" id="ARBA00022989"/>
    </source>
</evidence>
<evidence type="ECO:0000313" key="8">
    <source>
        <dbReference type="Proteomes" id="UP000285875"/>
    </source>
</evidence>